<gene>
    <name evidence="2" type="ORF">CRG98_025568</name>
</gene>
<dbReference type="EMBL" id="PGOL01001813">
    <property type="protein sequence ID" value="PKI54074.1"/>
    <property type="molecule type" value="Genomic_DNA"/>
</dbReference>
<name>A0A2I0JCU5_PUNGR</name>
<sequence>MGLAKECLRQVNTPLVNFTGNMAKPLGSISLPIVFGNEPHRVNRIVNFLVVDLLLGYNAIIDRSTLNAIRITASTFYLKLNFPTSNGVGEIIPTVRSCYIASLKRKQVKQIMTVELDPRDGTFRPVPVKELEEVEIGPDGKKLKVGTRLALHVQESLLDFLSSNLDCFAWHQGGSKAHGAKNQTLRGGSLKAVKAEVEKLENAGFIHEIMMHLLDAEHTTFYTHNGVYYIRDKCYVFFMALKGAMNFEWTNDCETTFQAIKEHFHSLLALVKPHLGEALHIYLGVSKTAVSSVLACEEGILQQPVYYMRKVILLPEKNYSAIEKWGFSLIVASRKLRPYIIVHTIIVRIDQPLKQVFKCPDPFGRIIKWAVELGQFDLDSAPRTTIKA</sequence>
<dbReference type="Proteomes" id="UP000233551">
    <property type="component" value="Unassembled WGS sequence"/>
</dbReference>
<comment type="caution">
    <text evidence="2">The sequence shown here is derived from an EMBL/GenBank/DDBJ whole genome shotgun (WGS) entry which is preliminary data.</text>
</comment>
<organism evidence="2 3">
    <name type="scientific">Punica granatum</name>
    <name type="common">Pomegranate</name>
    <dbReference type="NCBI Taxonomy" id="22663"/>
    <lineage>
        <taxon>Eukaryota</taxon>
        <taxon>Viridiplantae</taxon>
        <taxon>Streptophyta</taxon>
        <taxon>Embryophyta</taxon>
        <taxon>Tracheophyta</taxon>
        <taxon>Spermatophyta</taxon>
        <taxon>Magnoliopsida</taxon>
        <taxon>eudicotyledons</taxon>
        <taxon>Gunneridae</taxon>
        <taxon>Pentapetalae</taxon>
        <taxon>rosids</taxon>
        <taxon>malvids</taxon>
        <taxon>Myrtales</taxon>
        <taxon>Lythraceae</taxon>
        <taxon>Punica</taxon>
    </lineage>
</organism>
<dbReference type="InterPro" id="IPR043502">
    <property type="entry name" value="DNA/RNA_pol_sf"/>
</dbReference>
<proteinExistence type="predicted"/>
<dbReference type="PANTHER" id="PTHR48475">
    <property type="entry name" value="RIBONUCLEASE H"/>
    <property type="match status" value="1"/>
</dbReference>
<dbReference type="InterPro" id="IPR041577">
    <property type="entry name" value="RT_RNaseH_2"/>
</dbReference>
<reference evidence="2 3" key="1">
    <citation type="submission" date="2017-11" db="EMBL/GenBank/DDBJ databases">
        <title>De-novo sequencing of pomegranate (Punica granatum L.) genome.</title>
        <authorList>
            <person name="Akparov Z."/>
            <person name="Amiraslanov A."/>
            <person name="Hajiyeva S."/>
            <person name="Abbasov M."/>
            <person name="Kaur K."/>
            <person name="Hamwieh A."/>
            <person name="Solovyev V."/>
            <person name="Salamov A."/>
            <person name="Braich B."/>
            <person name="Kosarev P."/>
            <person name="Mahmoud A."/>
            <person name="Hajiyev E."/>
            <person name="Babayeva S."/>
            <person name="Izzatullayeva V."/>
            <person name="Mammadov A."/>
            <person name="Mammadov A."/>
            <person name="Sharifova S."/>
            <person name="Ojaghi J."/>
            <person name="Eynullazada K."/>
            <person name="Bayramov B."/>
            <person name="Abdulazimova A."/>
            <person name="Shahmuradov I."/>
        </authorList>
    </citation>
    <scope>NUCLEOTIDE SEQUENCE [LARGE SCALE GENOMIC DNA]</scope>
    <source>
        <strain evidence="3">cv. AG2017</strain>
        <tissue evidence="2">Leaf</tissue>
    </source>
</reference>
<keyword evidence="3" id="KW-1185">Reference proteome</keyword>
<evidence type="ECO:0000259" key="1">
    <source>
        <dbReference type="Pfam" id="PF17919"/>
    </source>
</evidence>
<evidence type="ECO:0000313" key="2">
    <source>
        <dbReference type="EMBL" id="PKI54074.1"/>
    </source>
</evidence>
<evidence type="ECO:0000313" key="3">
    <source>
        <dbReference type="Proteomes" id="UP000233551"/>
    </source>
</evidence>
<accession>A0A2I0JCU5</accession>
<dbReference type="Pfam" id="PF17919">
    <property type="entry name" value="RT_RNaseH_2"/>
    <property type="match status" value="1"/>
</dbReference>
<dbReference type="SUPFAM" id="SSF56672">
    <property type="entry name" value="DNA/RNA polymerases"/>
    <property type="match status" value="1"/>
</dbReference>
<feature type="domain" description="Reverse transcriptase/retrotransposon-derived protein RNase H-like" evidence="1">
    <location>
        <begin position="249"/>
        <end position="347"/>
    </location>
</feature>
<dbReference type="AlphaFoldDB" id="A0A2I0JCU5"/>
<protein>
    <recommendedName>
        <fullName evidence="1">Reverse transcriptase/retrotransposon-derived protein RNase H-like domain-containing protein</fullName>
    </recommendedName>
</protein>
<dbReference type="PANTHER" id="PTHR48475:SF2">
    <property type="entry name" value="RIBONUCLEASE H"/>
    <property type="match status" value="1"/>
</dbReference>